<gene>
    <name evidence="1" type="ORF">ENT43_02240</name>
</gene>
<name>A0A7C4R576_UNCC3</name>
<protein>
    <submittedName>
        <fullName evidence="1">Uncharacterized protein</fullName>
    </submittedName>
</protein>
<proteinExistence type="predicted"/>
<reference evidence="1" key="1">
    <citation type="journal article" date="2020" name="mSystems">
        <title>Genome- and Community-Level Interaction Insights into Carbon Utilization and Element Cycling Functions of Hydrothermarchaeota in Hydrothermal Sediment.</title>
        <authorList>
            <person name="Zhou Z."/>
            <person name="Liu Y."/>
            <person name="Xu W."/>
            <person name="Pan J."/>
            <person name="Luo Z.H."/>
            <person name="Li M."/>
        </authorList>
    </citation>
    <scope>NUCLEOTIDE SEQUENCE [LARGE SCALE GENOMIC DNA]</scope>
    <source>
        <strain evidence="1">SpSt-579</strain>
    </source>
</reference>
<dbReference type="AlphaFoldDB" id="A0A7C4R576"/>
<evidence type="ECO:0000313" key="1">
    <source>
        <dbReference type="EMBL" id="HGT71059.1"/>
    </source>
</evidence>
<dbReference type="EMBL" id="DSYQ01000008">
    <property type="protein sequence ID" value="HGT71059.1"/>
    <property type="molecule type" value="Genomic_DNA"/>
</dbReference>
<organism evidence="1">
    <name type="scientific">candidate division CPR3 bacterium</name>
    <dbReference type="NCBI Taxonomy" id="2268181"/>
    <lineage>
        <taxon>Bacteria</taxon>
        <taxon>Bacteria division CPR3</taxon>
    </lineage>
</organism>
<sequence length="178" mass="21590">MKNLNKINNMSFEDHEQPFEKYKRNYQAILKELIEKNPELDYLLFDENVLLVKGSEFPIIDENGYIGKSIFLNILKTDDLNGKNKDLTEKIKKMFEDFSEIYPDLKIDDFPKERDYSEIRKELRFTRKKINQELVKLQTIYANTMKMLNEKMIKEKEFDNILRYYLEKYQKAKNKTVF</sequence>
<accession>A0A7C4R576</accession>
<comment type="caution">
    <text evidence="1">The sequence shown here is derived from an EMBL/GenBank/DDBJ whole genome shotgun (WGS) entry which is preliminary data.</text>
</comment>